<evidence type="ECO:0000256" key="1">
    <source>
        <dbReference type="ARBA" id="ARBA00007169"/>
    </source>
</evidence>
<organism evidence="4 5">
    <name type="scientific">Streptomyces endocoffeicus</name>
    <dbReference type="NCBI Taxonomy" id="2898945"/>
    <lineage>
        <taxon>Bacteria</taxon>
        <taxon>Bacillati</taxon>
        <taxon>Actinomycetota</taxon>
        <taxon>Actinomycetes</taxon>
        <taxon>Kitasatosporales</taxon>
        <taxon>Streptomycetaceae</taxon>
        <taxon>Streptomyces</taxon>
    </lineage>
</organism>
<keyword evidence="2" id="KW-0378">Hydrolase</keyword>
<dbReference type="Proteomes" id="UP000621510">
    <property type="component" value="Unassembled WGS sequence"/>
</dbReference>
<dbReference type="InterPro" id="IPR012223">
    <property type="entry name" value="TEII"/>
</dbReference>
<comment type="similarity">
    <text evidence="1">Belongs to the thioesterase family.</text>
</comment>
<keyword evidence="5" id="KW-1185">Reference proteome</keyword>
<dbReference type="EMBL" id="JAERRG010000065">
    <property type="protein sequence ID" value="MBL1120805.1"/>
    <property type="molecule type" value="Genomic_DNA"/>
</dbReference>
<dbReference type="PANTHER" id="PTHR11487">
    <property type="entry name" value="THIOESTERASE"/>
    <property type="match status" value="1"/>
</dbReference>
<reference evidence="4 5" key="1">
    <citation type="submission" date="2021-01" db="EMBL/GenBank/DDBJ databases">
        <title>WGS of actinomycetes isolated from Thailand.</title>
        <authorList>
            <person name="Thawai C."/>
        </authorList>
    </citation>
    <scope>NUCLEOTIDE SEQUENCE [LARGE SCALE GENOMIC DNA]</scope>
    <source>
        <strain evidence="4 5">CA3R110</strain>
    </source>
</reference>
<accession>A0ABS1Q940</accession>
<comment type="caution">
    <text evidence="4">The sequence shown here is derived from an EMBL/GenBank/DDBJ whole genome shotgun (WGS) entry which is preliminary data.</text>
</comment>
<dbReference type="SUPFAM" id="SSF53474">
    <property type="entry name" value="alpha/beta-Hydrolases"/>
    <property type="match status" value="1"/>
</dbReference>
<evidence type="ECO:0000256" key="2">
    <source>
        <dbReference type="ARBA" id="ARBA00022801"/>
    </source>
</evidence>
<dbReference type="InterPro" id="IPR001031">
    <property type="entry name" value="Thioesterase"/>
</dbReference>
<evidence type="ECO:0000313" key="4">
    <source>
        <dbReference type="EMBL" id="MBL1120805.1"/>
    </source>
</evidence>
<dbReference type="InterPro" id="IPR020802">
    <property type="entry name" value="TesA-like"/>
</dbReference>
<dbReference type="Pfam" id="PF00975">
    <property type="entry name" value="Thioesterase"/>
    <property type="match status" value="1"/>
</dbReference>
<evidence type="ECO:0000313" key="5">
    <source>
        <dbReference type="Proteomes" id="UP000621510"/>
    </source>
</evidence>
<protein>
    <submittedName>
        <fullName evidence="4">Thioesterase</fullName>
    </submittedName>
</protein>
<dbReference type="InterPro" id="IPR029058">
    <property type="entry name" value="AB_hydrolase_fold"/>
</dbReference>
<dbReference type="PANTHER" id="PTHR11487:SF0">
    <property type="entry name" value="S-ACYL FATTY ACID SYNTHASE THIOESTERASE, MEDIUM CHAIN"/>
    <property type="match status" value="1"/>
</dbReference>
<feature type="domain" description="Thioesterase TesA-like" evidence="3">
    <location>
        <begin position="6"/>
        <end position="195"/>
    </location>
</feature>
<evidence type="ECO:0000259" key="3">
    <source>
        <dbReference type="SMART" id="SM00824"/>
    </source>
</evidence>
<gene>
    <name evidence="4" type="ORF">JK364_52400</name>
</gene>
<proteinExistence type="inferred from homology"/>
<dbReference type="Gene3D" id="3.40.50.1820">
    <property type="entry name" value="alpha/beta hydrolase"/>
    <property type="match status" value="1"/>
</dbReference>
<name>A0ABS1Q940_9ACTN</name>
<dbReference type="SMART" id="SM00824">
    <property type="entry name" value="PKS_TE"/>
    <property type="match status" value="1"/>
</dbReference>
<sequence>MRHRLICFPHAGGGASAYADWADGLPAGIEVTAVQLPGRQNRMDEEPPTQVGPLVRSITQALRPLLGCSFSFFGHSCGALLAHAVAQALKSRGLPQPAHLFLSAQAEPGEIQRGPQMHKLSSEAFRAEVLRLGGFEAEIVGDDEAMDALLPTVLADFRLWEQHRISPAPRLDSPITALVGDRDSRVSVESVEGWHAYTNASFDTRIYPGGHFYFSDARIGAELFTFIGRTLLG</sequence>